<proteinExistence type="predicted"/>
<evidence type="ECO:0000256" key="6">
    <source>
        <dbReference type="ARBA" id="ARBA00022833"/>
    </source>
</evidence>
<dbReference type="InterPro" id="IPR017961">
    <property type="entry name" value="DNA_pol_Y-fam_little_finger"/>
</dbReference>
<feature type="compositionally biased region" description="Polar residues" evidence="10">
    <location>
        <begin position="518"/>
        <end position="540"/>
    </location>
</feature>
<dbReference type="SUPFAM" id="SSF56672">
    <property type="entry name" value="DNA/RNA polymerases"/>
    <property type="match status" value="1"/>
</dbReference>
<dbReference type="InterPro" id="IPR043502">
    <property type="entry name" value="DNA/RNA_pol_sf"/>
</dbReference>
<protein>
    <recommendedName>
        <fullName evidence="9">DNA polymerase eta</fullName>
    </recommendedName>
</protein>
<keyword evidence="8" id="KW-0539">Nucleus</keyword>
<dbReference type="PROSITE" id="PS51907">
    <property type="entry name" value="ZF_UBZ3"/>
    <property type="match status" value="1"/>
</dbReference>
<feature type="compositionally biased region" description="Polar residues" evidence="10">
    <location>
        <begin position="496"/>
        <end position="509"/>
    </location>
</feature>
<evidence type="ECO:0000256" key="9">
    <source>
        <dbReference type="ARBA" id="ARBA00044975"/>
    </source>
</evidence>
<sequence>MALSTFVESTNRVIALVDMDCFYVQVEERDDPSIKGTPAAVVQYKTYKGGGIIAVNYEARAKGVSRQMRGDDAQAACPEIKLVRVPETRGKADLTKYRDAGREVIQVLTEFSSCVERASIDEAYIDLTEAVENRLSEISSNSELDLASYLPPLNMDCLVGSFVLGYDSTETWLESLRESEIPQLDDIKLAIGAEIVGKMREAVYKKTSFRCSAGIAHNKVLAKLVCGINKPNKQTVLPHRSVPQLWSSTKVSKVRGLGGKLGDYLIGSLGVENMCDLGKFTEKELSSQLGAKTGMWLYRLSQGYDDETVTPRQLPKSIGCNKNFFGPEALKTKEKVKFWITQLAAEVVERIQRDLEMNNRRAKSLTLHVKFEDQNPLSRTCGVNPQYNPERIAGDAYSIMEKLYQTLGVLPINSLGLIASKFEDEIDTSSYTKINAFFKTKPTSSSNIPDAAVVGVENDDSSNSEKNLDSSSLPPIAVTKRVAQDALDKLNESNKKPSTGDVNIPSANSVESELVNQIPTTPSTTSSKLAESFTNNNLTPKKSDTNESKEQRKPFFSFSVTAPPTSPRKSPRKLVTAAVRNEEGPSKRAEIAQVVGEEECERCGKKFSSREMKVHKDYHAAKDLYREINDLPPLDFDLRPETLRKKEIEASALERAARAAQKRPRGRGKGSASSSKRGKPMKLPTAAVPSSSSSAQSQSRTIDSYFGPKS</sequence>
<comment type="subcellular location">
    <subcellularLocation>
        <location evidence="1">Nucleus</location>
    </subcellularLocation>
</comment>
<evidence type="ECO:0000259" key="12">
    <source>
        <dbReference type="PROSITE" id="PS51907"/>
    </source>
</evidence>
<keyword evidence="7" id="KW-0234">DNA repair</keyword>
<dbReference type="PIRSF" id="PIRSF036603">
    <property type="entry name" value="DPol_eta"/>
    <property type="match status" value="1"/>
</dbReference>
<dbReference type="PROSITE" id="PS50173">
    <property type="entry name" value="UMUC"/>
    <property type="match status" value="1"/>
</dbReference>
<dbReference type="Pfam" id="PF00817">
    <property type="entry name" value="IMS"/>
    <property type="match status" value="1"/>
</dbReference>
<accession>A0ABP1R896</accession>
<dbReference type="SUPFAM" id="SSF100879">
    <property type="entry name" value="Lesion bypass DNA polymerase (Y-family), little finger domain"/>
    <property type="match status" value="1"/>
</dbReference>
<feature type="region of interest" description="Disordered" evidence="10">
    <location>
        <begin position="490"/>
        <end position="509"/>
    </location>
</feature>
<dbReference type="Pfam" id="PF11799">
    <property type="entry name" value="IMS_C"/>
    <property type="match status" value="1"/>
</dbReference>
<feature type="compositionally biased region" description="Basic and acidic residues" evidence="10">
    <location>
        <begin position="541"/>
        <end position="553"/>
    </location>
</feature>
<keyword evidence="6" id="KW-0862">Zinc</keyword>
<dbReference type="Gene3D" id="3.40.1170.60">
    <property type="match status" value="1"/>
</dbReference>
<evidence type="ECO:0000256" key="8">
    <source>
        <dbReference type="ARBA" id="ARBA00023242"/>
    </source>
</evidence>
<reference evidence="13 14" key="1">
    <citation type="submission" date="2024-08" db="EMBL/GenBank/DDBJ databases">
        <authorList>
            <person name="Cucini C."/>
            <person name="Frati F."/>
        </authorList>
    </citation>
    <scope>NUCLEOTIDE SEQUENCE [LARGE SCALE GENOMIC DNA]</scope>
</reference>
<dbReference type="Pfam" id="PF21704">
    <property type="entry name" value="POLH-Rev1_HhH"/>
    <property type="match status" value="1"/>
</dbReference>
<gene>
    <name evidence="13" type="ORF">ODALV1_LOCUS19850</name>
</gene>
<keyword evidence="2" id="KW-0808">Transferase</keyword>
<organism evidence="13 14">
    <name type="scientific">Orchesella dallaii</name>
    <dbReference type="NCBI Taxonomy" id="48710"/>
    <lineage>
        <taxon>Eukaryota</taxon>
        <taxon>Metazoa</taxon>
        <taxon>Ecdysozoa</taxon>
        <taxon>Arthropoda</taxon>
        <taxon>Hexapoda</taxon>
        <taxon>Collembola</taxon>
        <taxon>Entomobryomorpha</taxon>
        <taxon>Entomobryoidea</taxon>
        <taxon>Orchesellidae</taxon>
        <taxon>Orchesellinae</taxon>
        <taxon>Orchesella</taxon>
    </lineage>
</organism>
<dbReference type="Gene3D" id="1.10.150.20">
    <property type="entry name" value="5' to 3' exonuclease, C-terminal subdomain"/>
    <property type="match status" value="1"/>
</dbReference>
<feature type="compositionally biased region" description="Low complexity" evidence="10">
    <location>
        <begin position="690"/>
        <end position="699"/>
    </location>
</feature>
<evidence type="ECO:0000256" key="2">
    <source>
        <dbReference type="ARBA" id="ARBA00022679"/>
    </source>
</evidence>
<keyword evidence="5" id="KW-0863">Zinc-finger</keyword>
<evidence type="ECO:0000256" key="10">
    <source>
        <dbReference type="SAM" id="MobiDB-lite"/>
    </source>
</evidence>
<evidence type="ECO:0000256" key="1">
    <source>
        <dbReference type="ARBA" id="ARBA00004123"/>
    </source>
</evidence>
<dbReference type="InterPro" id="IPR036775">
    <property type="entry name" value="DNA_pol_Y-fam_lit_finger_sf"/>
</dbReference>
<name>A0ABP1R896_9HEXA</name>
<keyword evidence="14" id="KW-1185">Reference proteome</keyword>
<keyword evidence="3" id="KW-0479">Metal-binding</keyword>
<dbReference type="Gene3D" id="3.30.70.270">
    <property type="match status" value="1"/>
</dbReference>
<dbReference type="EMBL" id="CAXLJM020000068">
    <property type="protein sequence ID" value="CAL8122536.1"/>
    <property type="molecule type" value="Genomic_DNA"/>
</dbReference>
<evidence type="ECO:0000259" key="11">
    <source>
        <dbReference type="PROSITE" id="PS50173"/>
    </source>
</evidence>
<dbReference type="Pfam" id="PF18439">
    <property type="entry name" value="zf_UBZ"/>
    <property type="match status" value="1"/>
</dbReference>
<evidence type="ECO:0000313" key="13">
    <source>
        <dbReference type="EMBL" id="CAL8122536.1"/>
    </source>
</evidence>
<dbReference type="Proteomes" id="UP001642540">
    <property type="component" value="Unassembled WGS sequence"/>
</dbReference>
<dbReference type="Gene3D" id="3.30.1490.100">
    <property type="entry name" value="DNA polymerase, Y-family, little finger domain"/>
    <property type="match status" value="1"/>
</dbReference>
<dbReference type="InterPro" id="IPR043128">
    <property type="entry name" value="Rev_trsase/Diguanyl_cyclase"/>
</dbReference>
<keyword evidence="4" id="KW-0227">DNA damage</keyword>
<comment type="caution">
    <text evidence="13">The sequence shown here is derived from an EMBL/GenBank/DDBJ whole genome shotgun (WGS) entry which is preliminary data.</text>
</comment>
<evidence type="ECO:0000256" key="3">
    <source>
        <dbReference type="ARBA" id="ARBA00022723"/>
    </source>
</evidence>
<feature type="region of interest" description="Disordered" evidence="10">
    <location>
        <begin position="654"/>
        <end position="710"/>
    </location>
</feature>
<feature type="region of interest" description="Disordered" evidence="10">
    <location>
        <begin position="518"/>
        <end position="572"/>
    </location>
</feature>
<evidence type="ECO:0000256" key="7">
    <source>
        <dbReference type="ARBA" id="ARBA00023204"/>
    </source>
</evidence>
<dbReference type="InterPro" id="IPR001126">
    <property type="entry name" value="UmuC"/>
</dbReference>
<evidence type="ECO:0000256" key="4">
    <source>
        <dbReference type="ARBA" id="ARBA00022763"/>
    </source>
</evidence>
<feature type="domain" description="UmuC" evidence="11">
    <location>
        <begin position="14"/>
        <end position="258"/>
    </location>
</feature>
<dbReference type="PANTHER" id="PTHR45873:SF1">
    <property type="entry name" value="DNA POLYMERASE ETA"/>
    <property type="match status" value="1"/>
</dbReference>
<feature type="region of interest" description="Disordered" evidence="10">
    <location>
        <begin position="456"/>
        <end position="476"/>
    </location>
</feature>
<feature type="domain" description="UBZ3-type" evidence="12">
    <location>
        <begin position="593"/>
        <end position="627"/>
    </location>
</feature>
<dbReference type="InterPro" id="IPR041298">
    <property type="entry name" value="UBZ3"/>
</dbReference>
<dbReference type="PANTHER" id="PTHR45873">
    <property type="entry name" value="DNA POLYMERASE ETA"/>
    <property type="match status" value="1"/>
</dbReference>
<dbReference type="InterPro" id="IPR052230">
    <property type="entry name" value="DNA_polymerase_eta"/>
</dbReference>
<evidence type="ECO:0000313" key="14">
    <source>
        <dbReference type="Proteomes" id="UP001642540"/>
    </source>
</evidence>
<evidence type="ECO:0000256" key="5">
    <source>
        <dbReference type="ARBA" id="ARBA00022771"/>
    </source>
</evidence>